<keyword evidence="1" id="KW-0472">Membrane</keyword>
<dbReference type="GO" id="GO:0004180">
    <property type="term" value="F:carboxypeptidase activity"/>
    <property type="evidence" value="ECO:0007669"/>
    <property type="project" value="UniProtKB-KW"/>
</dbReference>
<dbReference type="AlphaFoldDB" id="A0A9P1BGR0"/>
<evidence type="ECO:0000259" key="3">
    <source>
        <dbReference type="Pfam" id="PF07596"/>
    </source>
</evidence>
<evidence type="ECO:0000313" key="5">
    <source>
        <dbReference type="EMBL" id="CAL1125565.1"/>
    </source>
</evidence>
<keyword evidence="6" id="KW-0121">Carboxypeptidase</keyword>
<keyword evidence="1" id="KW-1133">Transmembrane helix</keyword>
<dbReference type="InterPro" id="IPR012338">
    <property type="entry name" value="Beta-lactam/transpept-like"/>
</dbReference>
<dbReference type="PANTHER" id="PTHR46825:SF7">
    <property type="entry name" value="D-ALANYL-D-ALANINE CARBOXYPEPTIDASE"/>
    <property type="match status" value="1"/>
</dbReference>
<protein>
    <submittedName>
        <fullName evidence="6">D-alanyl-D-alanine carboxypeptidase (DD-carboxypeptidase) (DD-peptidase)</fullName>
    </submittedName>
</protein>
<reference evidence="5" key="2">
    <citation type="submission" date="2024-04" db="EMBL/GenBank/DDBJ databases">
        <authorList>
            <person name="Chen Y."/>
            <person name="Shah S."/>
            <person name="Dougan E. K."/>
            <person name="Thang M."/>
            <person name="Chan C."/>
        </authorList>
    </citation>
    <scope>NUCLEOTIDE SEQUENCE [LARGE SCALE GENOMIC DNA]</scope>
</reference>
<evidence type="ECO:0000259" key="2">
    <source>
        <dbReference type="Pfam" id="PF00144"/>
    </source>
</evidence>
<keyword evidence="6" id="KW-0645">Protease</keyword>
<feature type="domain" description="DUF1559" evidence="3">
    <location>
        <begin position="908"/>
        <end position="1174"/>
    </location>
</feature>
<dbReference type="Pfam" id="PF00144">
    <property type="entry name" value="Beta-lactamase"/>
    <property type="match status" value="1"/>
</dbReference>
<evidence type="ECO:0000313" key="4">
    <source>
        <dbReference type="EMBL" id="CAI3972190.1"/>
    </source>
</evidence>
<gene>
    <name evidence="4" type="ORF">C1SCF055_LOCUS780</name>
</gene>
<evidence type="ECO:0000313" key="6">
    <source>
        <dbReference type="EMBL" id="CAL4759502.1"/>
    </source>
</evidence>
<dbReference type="PANTHER" id="PTHR46825">
    <property type="entry name" value="D-ALANYL-D-ALANINE-CARBOXYPEPTIDASE/ENDOPEPTIDASE AMPH"/>
    <property type="match status" value="1"/>
</dbReference>
<dbReference type="PROSITE" id="PS00409">
    <property type="entry name" value="PROKAR_NTER_METHYL"/>
    <property type="match status" value="1"/>
</dbReference>
<sequence length="1192" mass="128988">MPQTAAEDSTRPTSGEDELTAKIEAVMEDRRVPGAVVGAYRGETSLYEQAIGLSSVDPETPLSLNHTFRIGSVTKTFLGVVALQLVDEGKLSLDNHLADYLPDFPQAEKITLQDLGTMMAGTKDPLHSPRFKLRAQIQANKAWTADELIDFAAEQPPWADQIGKEWHYSNMAAILLAQVIEKATENSFENELQNRILKPLQLEKTGYELTNELPEPFAHGYSYTPVGRHLSRGDKEIRDVSDINPSIWNAAGAMYSTLPDLRVFARALGRGELVSEASHKMQTNLRAIPWEGHEYGFLLIKVHGLLGHGGDVPGYHCFMGYRPEDDLTIVVLTNIHAWSIDTEPAKEIAIWPRHASRPRAIAKRRAFVKQRFLPEGWLVNPRFRNHIHPQETLMRNFVFMLTVCSSLFVHSFVVAAPASLPLSGTADGSSRWYEYFSDGFAQLDQGFGGNPALDGFFLISSLPAFDPIGGGANVFPNEAAFNLGTISYDDAGLSGSGLENTPITGYTVDMALNIADDDAIVSQGYTTTLQNVAGSLTFFNGALAAVNMTSDIVFTYDFSGFGGGLLDFTGAFDFNGDSFELLVDNESYPSGFGADIKYAWESTGSIDGLAAVPEPGTFALLACGGFSLVVGALMRNRNAAPVSVDLSGTDHTGVLSMSNLKNWATEPDIVTQSPYPYFYDSGAGLWKSIAAEPLSPTTTYVEEGSFTVVNKILSDADFSTRSSGTIDYDDGPLTGSGPETVGAGDVSFTFNEDGFSPFYSPNNAGSGFGNFGWAYVITANNISGTGLSFVDGQLVSIDLTADINILVQFGDNPALVFNEAGPSTAPAVYAGSLNITGNSFAFDVDVTKAVDSALGSFAETNVASPLRLEEDPRPGQRHGCRRGFTLVELLVVIAIIGLLIAILLPAVQAAREAARRTSCLNNLKQVGLGLHNFANLKDELPVGYEFTISEDDEVGNSGAVVNGFFTIILPYLEQAPLETTYNYEQGYDHEVNQPAVNTPIAIFQCPSTPGDRQMEIVNLLAAYAAGTPKQGHTGQATDYFGVRIIHDSTGTRGKGVFVGLFPPIVGGEPEYPVKLAHITDGLSHTMMLVEMAGRPTRYIGGFDTGKHDYYAGTWAGVNGEMLYSIRPDSETAPIHGDCFMNCHNLYTPYSFHPNGVTMMLCDGSARFVADTIDFKVLWALVQYQDGQVVKDY</sequence>
<comment type="caution">
    <text evidence="4">The sequence shown here is derived from an EMBL/GenBank/DDBJ whole genome shotgun (WGS) entry which is preliminary data.</text>
</comment>
<dbReference type="EMBL" id="CAMXCT010000001">
    <property type="protein sequence ID" value="CAI3972190.1"/>
    <property type="molecule type" value="Genomic_DNA"/>
</dbReference>
<dbReference type="SUPFAM" id="SSF54523">
    <property type="entry name" value="Pili subunits"/>
    <property type="match status" value="1"/>
</dbReference>
<dbReference type="SUPFAM" id="SSF56601">
    <property type="entry name" value="beta-lactamase/transpeptidase-like"/>
    <property type="match status" value="1"/>
</dbReference>
<feature type="domain" description="Beta-lactamase-related" evidence="2">
    <location>
        <begin position="20"/>
        <end position="337"/>
    </location>
</feature>
<proteinExistence type="predicted"/>
<dbReference type="InterPro" id="IPR050491">
    <property type="entry name" value="AmpC-like"/>
</dbReference>
<dbReference type="Proteomes" id="UP001152797">
    <property type="component" value="Unassembled WGS sequence"/>
</dbReference>
<evidence type="ECO:0000256" key="1">
    <source>
        <dbReference type="SAM" id="Phobius"/>
    </source>
</evidence>
<dbReference type="Pfam" id="PF07963">
    <property type="entry name" value="N_methyl"/>
    <property type="match status" value="1"/>
</dbReference>
<evidence type="ECO:0000313" key="7">
    <source>
        <dbReference type="Proteomes" id="UP001152797"/>
    </source>
</evidence>
<dbReference type="OrthoDB" id="5946976at2759"/>
<accession>A0A9P1BGR0</accession>
<dbReference type="InterPro" id="IPR011453">
    <property type="entry name" value="DUF1559"/>
</dbReference>
<keyword evidence="7" id="KW-1185">Reference proteome</keyword>
<dbReference type="Gene3D" id="3.30.700.10">
    <property type="entry name" value="Glycoprotein, Type 4 Pilin"/>
    <property type="match status" value="1"/>
</dbReference>
<reference evidence="4" key="1">
    <citation type="submission" date="2022-10" db="EMBL/GenBank/DDBJ databases">
        <authorList>
            <person name="Chen Y."/>
            <person name="Dougan E. K."/>
            <person name="Chan C."/>
            <person name="Rhodes N."/>
            <person name="Thang M."/>
        </authorList>
    </citation>
    <scope>NUCLEOTIDE SEQUENCE</scope>
</reference>
<keyword evidence="6" id="KW-0378">Hydrolase</keyword>
<dbReference type="NCBIfam" id="TIGR04294">
    <property type="entry name" value="pre_pil_HX9DG"/>
    <property type="match status" value="1"/>
</dbReference>
<dbReference type="InterPro" id="IPR045584">
    <property type="entry name" value="Pilin-like"/>
</dbReference>
<dbReference type="Pfam" id="PF07596">
    <property type="entry name" value="SBP_bac_10"/>
    <property type="match status" value="1"/>
</dbReference>
<dbReference type="NCBIfam" id="TIGR02532">
    <property type="entry name" value="IV_pilin_GFxxxE"/>
    <property type="match status" value="1"/>
</dbReference>
<organism evidence="4">
    <name type="scientific">Cladocopium goreaui</name>
    <dbReference type="NCBI Taxonomy" id="2562237"/>
    <lineage>
        <taxon>Eukaryota</taxon>
        <taxon>Sar</taxon>
        <taxon>Alveolata</taxon>
        <taxon>Dinophyceae</taxon>
        <taxon>Suessiales</taxon>
        <taxon>Symbiodiniaceae</taxon>
        <taxon>Cladocopium</taxon>
    </lineage>
</organism>
<dbReference type="Gene3D" id="3.40.710.10">
    <property type="entry name" value="DD-peptidase/beta-lactamase superfamily"/>
    <property type="match status" value="1"/>
</dbReference>
<dbReference type="InterPro" id="IPR001466">
    <property type="entry name" value="Beta-lactam-related"/>
</dbReference>
<dbReference type="InterPro" id="IPR012902">
    <property type="entry name" value="N_methyl_site"/>
</dbReference>
<name>A0A9P1BGR0_9DINO</name>
<feature type="transmembrane region" description="Helical" evidence="1">
    <location>
        <begin position="886"/>
        <end position="907"/>
    </location>
</feature>
<dbReference type="EMBL" id="CAMXCT030000001">
    <property type="protein sequence ID" value="CAL4759502.1"/>
    <property type="molecule type" value="Genomic_DNA"/>
</dbReference>
<keyword evidence="1" id="KW-0812">Transmembrane</keyword>
<dbReference type="InterPro" id="IPR027558">
    <property type="entry name" value="Pre_pil_HX9DG_C"/>
</dbReference>
<dbReference type="EMBL" id="CAMXCT020000001">
    <property type="protein sequence ID" value="CAL1125565.1"/>
    <property type="molecule type" value="Genomic_DNA"/>
</dbReference>